<comment type="caution">
    <text evidence="1">The sequence shown here is derived from an EMBL/GenBank/DDBJ whole genome shotgun (WGS) entry which is preliminary data.</text>
</comment>
<dbReference type="PANTHER" id="PTHR38926:SF5">
    <property type="entry name" value="F-BOX AND LEUCINE-RICH REPEAT PROTEIN 6"/>
    <property type="match status" value="1"/>
</dbReference>
<dbReference type="Proteomes" id="UP000518752">
    <property type="component" value="Unassembled WGS sequence"/>
</dbReference>
<evidence type="ECO:0008006" key="3">
    <source>
        <dbReference type="Google" id="ProtNLM"/>
    </source>
</evidence>
<organism evidence="1 2">
    <name type="scientific">Collybiopsis confluens</name>
    <dbReference type="NCBI Taxonomy" id="2823264"/>
    <lineage>
        <taxon>Eukaryota</taxon>
        <taxon>Fungi</taxon>
        <taxon>Dikarya</taxon>
        <taxon>Basidiomycota</taxon>
        <taxon>Agaricomycotina</taxon>
        <taxon>Agaricomycetes</taxon>
        <taxon>Agaricomycetidae</taxon>
        <taxon>Agaricales</taxon>
        <taxon>Marasmiineae</taxon>
        <taxon>Omphalotaceae</taxon>
        <taxon>Collybiopsis</taxon>
    </lineage>
</organism>
<evidence type="ECO:0000313" key="1">
    <source>
        <dbReference type="EMBL" id="KAF5358744.1"/>
    </source>
</evidence>
<dbReference type="AlphaFoldDB" id="A0A8H5G5C3"/>
<accession>A0A8H5G5C3</accession>
<keyword evidence="2" id="KW-1185">Reference proteome</keyword>
<dbReference type="PANTHER" id="PTHR38926">
    <property type="entry name" value="F-BOX DOMAIN CONTAINING PROTEIN, EXPRESSED"/>
    <property type="match status" value="1"/>
</dbReference>
<reference evidence="1 2" key="1">
    <citation type="journal article" date="2020" name="ISME J.">
        <title>Uncovering the hidden diversity of litter-decomposition mechanisms in mushroom-forming fungi.</title>
        <authorList>
            <person name="Floudas D."/>
            <person name="Bentzer J."/>
            <person name="Ahren D."/>
            <person name="Johansson T."/>
            <person name="Persson P."/>
            <person name="Tunlid A."/>
        </authorList>
    </citation>
    <scope>NUCLEOTIDE SEQUENCE [LARGE SCALE GENOMIC DNA]</scope>
    <source>
        <strain evidence="1 2">CBS 406.79</strain>
    </source>
</reference>
<gene>
    <name evidence="1" type="ORF">D9757_012248</name>
</gene>
<evidence type="ECO:0000313" key="2">
    <source>
        <dbReference type="Proteomes" id="UP000518752"/>
    </source>
</evidence>
<dbReference type="EMBL" id="JAACJN010000230">
    <property type="protein sequence ID" value="KAF5358744.1"/>
    <property type="molecule type" value="Genomic_DNA"/>
</dbReference>
<protein>
    <recommendedName>
        <fullName evidence="3">F-box domain-containing protein</fullName>
    </recommendedName>
</protein>
<proteinExistence type="predicted"/>
<dbReference type="SUPFAM" id="SSF52047">
    <property type="entry name" value="RNI-like"/>
    <property type="match status" value="1"/>
</dbReference>
<dbReference type="OrthoDB" id="3051796at2759"/>
<name>A0A8H5G5C3_9AGAR</name>
<sequence>MPPTKTALCSNCRSHLDNFVAEATLAKSELSELLQRNRANDIPKTPAERSQMKLILDEAQGDLGWCDQAISDLDKQLAKLKKCRRDILRKRIAPRQSLLSPIRRLPPEILILIFTNLDLLVAHNYLFFWQNRLESEIFALTWVCTQWRELVLSQSQLWARFKVELALFHEIPTQFLNFAIECFKVRSGTAQVSFTLVGYSDTPFTLPILDVIPRAVERWKAARFEAATAKKFVEFLLERYFGPGVTTFPYLESFALLANEAEKSKVFELIRSLRHCPRLRHLSVSHLDPSVTFTVMTNLTSLELRDFAGHCLTQLLKQCPSLKQLTVRNFTQVQVPTADYCHTRLSQLNIEKAKGGLGTEWSSGLRLPALTHLLFNYQSESWSEALQELANLLLRSKCSLTQIQLTKNYIADSDASAKAKFLSDVSSVIAPDARIDF</sequence>
<dbReference type="InterPro" id="IPR032675">
    <property type="entry name" value="LRR_dom_sf"/>
</dbReference>
<dbReference type="Gene3D" id="3.80.10.10">
    <property type="entry name" value="Ribonuclease Inhibitor"/>
    <property type="match status" value="1"/>
</dbReference>